<sequence length="384" mass="41066">MYSAIRNDAADVLVLEGFSWDAEIIVERLKGVIPAGTPAHNLSVIAYGFDQTGVPRRDVHTLSVGGEDGGAALKRVYTLEGWGDRAGEVVLPVGALSVFEERNGLPRSAPVLSIPVVTDRLGNRHELLDGAAAAAQIQAGGVPSIRFSQSDAMHAALDEMGVFENVSSERPGMGKGYRRLGEKAVMYVVYDDSPVSGKFRTVCSWNAGQHAAEQMELTGWGDGPEDVILPHGREAIMEAFSQNYLAKFSTLAYGPAGGNLSFDSESTLVSEVCEKISASYARSGKSAPFSIQGMDVRIVPPDSEGNYLKVEVEVQTRVPFSPHQARVSLPDALQDALEATLRRCNIQMYRLIALEVTPIALSPTAEQPAQAEPLPAESSASPSP</sequence>
<gene>
    <name evidence="2" type="ORF">SAMN04489711_1278</name>
</gene>
<name>A0A1I2HQH6_9BURK</name>
<dbReference type="Proteomes" id="UP000199119">
    <property type="component" value="Unassembled WGS sequence"/>
</dbReference>
<protein>
    <submittedName>
        <fullName evidence="2">Uncharacterized protein</fullName>
    </submittedName>
</protein>
<evidence type="ECO:0000313" key="2">
    <source>
        <dbReference type="EMBL" id="SFF31580.1"/>
    </source>
</evidence>
<dbReference type="EMBL" id="FONX01000027">
    <property type="protein sequence ID" value="SFF31580.1"/>
    <property type="molecule type" value="Genomic_DNA"/>
</dbReference>
<keyword evidence="3" id="KW-1185">Reference proteome</keyword>
<feature type="region of interest" description="Disordered" evidence="1">
    <location>
        <begin position="364"/>
        <end position="384"/>
    </location>
</feature>
<reference evidence="3" key="1">
    <citation type="submission" date="2016-10" db="EMBL/GenBank/DDBJ databases">
        <authorList>
            <person name="Varghese N."/>
            <person name="Submissions S."/>
        </authorList>
    </citation>
    <scope>NUCLEOTIDE SEQUENCE [LARGE SCALE GENOMIC DNA]</scope>
    <source>
        <strain evidence="3">DSM 27981</strain>
    </source>
</reference>
<accession>A0A1I2HQH6</accession>
<evidence type="ECO:0000256" key="1">
    <source>
        <dbReference type="SAM" id="MobiDB-lite"/>
    </source>
</evidence>
<proteinExistence type="predicted"/>
<organism evidence="2 3">
    <name type="scientific">Paracidovorax wautersii</name>
    <dbReference type="NCBI Taxonomy" id="1177982"/>
    <lineage>
        <taxon>Bacteria</taxon>
        <taxon>Pseudomonadati</taxon>
        <taxon>Pseudomonadota</taxon>
        <taxon>Betaproteobacteria</taxon>
        <taxon>Burkholderiales</taxon>
        <taxon>Comamonadaceae</taxon>
        <taxon>Paracidovorax</taxon>
    </lineage>
</organism>
<dbReference type="AlphaFoldDB" id="A0A1I2HQH6"/>
<dbReference type="STRING" id="1177982.SAMN04489711_1278"/>
<evidence type="ECO:0000313" key="3">
    <source>
        <dbReference type="Proteomes" id="UP000199119"/>
    </source>
</evidence>